<dbReference type="WBParaSite" id="nRc.2.0.1.t44545-RA">
    <property type="protein sequence ID" value="nRc.2.0.1.t44545-RA"/>
    <property type="gene ID" value="nRc.2.0.1.g44545"/>
</dbReference>
<protein>
    <submittedName>
        <fullName evidence="2">Uncharacterized protein</fullName>
    </submittedName>
</protein>
<name>A0A915L1F6_ROMCU</name>
<sequence length="62" mass="7340">MKFFTIEHEQKKDLSIHNTTLGMFRFTKTEIVKTVIFSETETVELLICCELKFVGKIHQDFD</sequence>
<dbReference type="AlphaFoldDB" id="A0A915L1F6"/>
<dbReference type="Proteomes" id="UP000887565">
    <property type="component" value="Unplaced"/>
</dbReference>
<evidence type="ECO:0000313" key="1">
    <source>
        <dbReference type="Proteomes" id="UP000887565"/>
    </source>
</evidence>
<proteinExistence type="predicted"/>
<reference evidence="2" key="1">
    <citation type="submission" date="2022-11" db="UniProtKB">
        <authorList>
            <consortium name="WormBaseParasite"/>
        </authorList>
    </citation>
    <scope>IDENTIFICATION</scope>
</reference>
<keyword evidence="1" id="KW-1185">Reference proteome</keyword>
<organism evidence="1 2">
    <name type="scientific">Romanomermis culicivorax</name>
    <name type="common">Nematode worm</name>
    <dbReference type="NCBI Taxonomy" id="13658"/>
    <lineage>
        <taxon>Eukaryota</taxon>
        <taxon>Metazoa</taxon>
        <taxon>Ecdysozoa</taxon>
        <taxon>Nematoda</taxon>
        <taxon>Enoplea</taxon>
        <taxon>Dorylaimia</taxon>
        <taxon>Mermithida</taxon>
        <taxon>Mermithoidea</taxon>
        <taxon>Mermithidae</taxon>
        <taxon>Romanomermis</taxon>
    </lineage>
</organism>
<evidence type="ECO:0000313" key="2">
    <source>
        <dbReference type="WBParaSite" id="nRc.2.0.1.t44545-RA"/>
    </source>
</evidence>
<accession>A0A915L1F6</accession>